<dbReference type="InterPro" id="IPR023696">
    <property type="entry name" value="Ureohydrolase_dom_sf"/>
</dbReference>
<dbReference type="Proteomes" id="UP000006034">
    <property type="component" value="Unassembled WGS sequence"/>
</dbReference>
<reference evidence="1 2" key="2">
    <citation type="submission" date="2013-04" db="EMBL/GenBank/DDBJ databases">
        <title>The Genome Sequence of Bilophila wadsworthia 3_1_6.</title>
        <authorList>
            <consortium name="The Broad Institute Genomics Platform"/>
            <person name="Earl A."/>
            <person name="Ward D."/>
            <person name="Feldgarden M."/>
            <person name="Gevers D."/>
            <person name="Sibley C."/>
            <person name="Strauss J."/>
            <person name="Allen-Vercoe E."/>
            <person name="Walker B."/>
            <person name="Young S."/>
            <person name="Zeng Q."/>
            <person name="Gargeya S."/>
            <person name="Fitzgerald M."/>
            <person name="Haas B."/>
            <person name="Abouelleil A."/>
            <person name="Allen A.W."/>
            <person name="Alvarado L."/>
            <person name="Arachchi H.M."/>
            <person name="Berlin A.M."/>
            <person name="Chapman S.B."/>
            <person name="Gainer-Dewar J."/>
            <person name="Goldberg J."/>
            <person name="Griggs A."/>
            <person name="Gujja S."/>
            <person name="Hansen M."/>
            <person name="Howarth C."/>
            <person name="Imamovic A."/>
            <person name="Ireland A."/>
            <person name="Larimer J."/>
            <person name="McCowan C."/>
            <person name="Murphy C."/>
            <person name="Pearson M."/>
            <person name="Poon T.W."/>
            <person name="Priest M."/>
            <person name="Roberts A."/>
            <person name="Saif S."/>
            <person name="Shea T."/>
            <person name="Sisk P."/>
            <person name="Sykes S."/>
            <person name="Wortman J."/>
            <person name="Nusbaum C."/>
            <person name="Birren B."/>
        </authorList>
    </citation>
    <scope>NUCLEOTIDE SEQUENCE [LARGE SCALE GENOMIC DNA]</scope>
    <source>
        <strain evidence="1 2">3_1_6</strain>
    </source>
</reference>
<evidence type="ECO:0000313" key="1">
    <source>
        <dbReference type="EMBL" id="EFV42881.1"/>
    </source>
</evidence>
<dbReference type="RefSeq" id="WP_005030093.1">
    <property type="nucleotide sequence ID" value="NZ_KE150241.1"/>
</dbReference>
<keyword evidence="2" id="KW-1185">Reference proteome</keyword>
<reference evidence="1 2" key="1">
    <citation type="submission" date="2010-10" db="EMBL/GenBank/DDBJ databases">
        <authorList>
            <consortium name="The Broad Institute Genome Sequencing Platform"/>
            <person name="Ward D."/>
            <person name="Earl A."/>
            <person name="Feldgarden M."/>
            <person name="Young S.K."/>
            <person name="Gargeya S."/>
            <person name="Zeng Q."/>
            <person name="Alvarado L."/>
            <person name="Berlin A."/>
            <person name="Bochicchio J."/>
            <person name="Chapman S.B."/>
            <person name="Chen Z."/>
            <person name="Freedman E."/>
            <person name="Gellesch M."/>
            <person name="Goldberg J."/>
            <person name="Griggs A."/>
            <person name="Gujja S."/>
            <person name="Heilman E."/>
            <person name="Heiman D."/>
            <person name="Howarth C."/>
            <person name="Mehta T."/>
            <person name="Neiman D."/>
            <person name="Pearson M."/>
            <person name="Roberts A."/>
            <person name="Saif S."/>
            <person name="Shea T."/>
            <person name="Shenoy N."/>
            <person name="Sisk P."/>
            <person name="Stolte C."/>
            <person name="Sykes S."/>
            <person name="White J."/>
            <person name="Yandava C."/>
            <person name="Allen-Vercoe E."/>
            <person name="Sibley C."/>
            <person name="Ambrose C.E."/>
            <person name="Strauss J."/>
            <person name="Daigneault M."/>
            <person name="Haas B."/>
            <person name="Nusbaum C."/>
            <person name="Birren B."/>
        </authorList>
    </citation>
    <scope>NUCLEOTIDE SEQUENCE [LARGE SCALE GENOMIC DNA]</scope>
    <source>
        <strain evidence="1 2">3_1_6</strain>
    </source>
</reference>
<dbReference type="SUPFAM" id="SSF52768">
    <property type="entry name" value="Arginase/deacetylase"/>
    <property type="match status" value="1"/>
</dbReference>
<dbReference type="STRING" id="563192.HMPREF0179_03357"/>
<dbReference type="Gene3D" id="3.40.800.10">
    <property type="entry name" value="Ureohydrolase domain"/>
    <property type="match status" value="1"/>
</dbReference>
<evidence type="ECO:0000313" key="2">
    <source>
        <dbReference type="Proteomes" id="UP000006034"/>
    </source>
</evidence>
<dbReference type="EMBL" id="ADCP02000004">
    <property type="protein sequence ID" value="EFV42881.1"/>
    <property type="molecule type" value="Genomic_DNA"/>
</dbReference>
<evidence type="ECO:0008006" key="3">
    <source>
        <dbReference type="Google" id="ProtNLM"/>
    </source>
</evidence>
<comment type="caution">
    <text evidence="1">The sequence shown here is derived from an EMBL/GenBank/DDBJ whole genome shotgun (WGS) entry which is preliminary data.</text>
</comment>
<name>E5YAY6_BILW3</name>
<dbReference type="GeneID" id="78087549"/>
<proteinExistence type="predicted"/>
<protein>
    <recommendedName>
        <fullName evidence="3">Arginase</fullName>
    </recommendedName>
</protein>
<dbReference type="eggNOG" id="COG0010">
    <property type="taxonomic scope" value="Bacteria"/>
</dbReference>
<dbReference type="HOGENOM" id="CLU_066809_0_0_7"/>
<accession>E5YAY6</accession>
<dbReference type="AlphaFoldDB" id="E5YAY6"/>
<organism evidence="1 2">
    <name type="scientific">Bilophila wadsworthia (strain 3_1_6)</name>
    <dbReference type="NCBI Taxonomy" id="563192"/>
    <lineage>
        <taxon>Bacteria</taxon>
        <taxon>Pseudomonadati</taxon>
        <taxon>Thermodesulfobacteriota</taxon>
        <taxon>Desulfovibrionia</taxon>
        <taxon>Desulfovibrionales</taxon>
        <taxon>Desulfovibrionaceae</taxon>
        <taxon>Bilophila</taxon>
    </lineage>
</organism>
<dbReference type="OrthoDB" id="8770139at2"/>
<sequence>MHDPRESFRPSPPVILDFDGSVLPVAEGERRIPLGPWQEAIRFGCTRRAFSALEAHLEGVLPVDCGCAFMGSGDFHHVTLIPLRRLCRRLPPASLDVVVFDNHPDNMRYPFGIHCGSWVSHAALQPSVRRVHVIGITSGDIGLAHAWENRLTPFLRRKLTYWSVGTDAAWLRLIGRAECCRSFGSADELVRGLLPALADAGNIYLSIDKDVFAEDVVKTNWDQGVFRLSHTEAVLAACAGRVIGADVCGDVSGYEYASPFKRFLSRLDGQEPCDPQALRGWQEGQRAVNAALLESLGKVLREPEASTRVSPILRRFF</sequence>
<gene>
    <name evidence="1" type="ORF">HMPREF0179_03357</name>
</gene>